<keyword evidence="2" id="KW-1185">Reference proteome</keyword>
<dbReference type="NCBIfam" id="NF007277">
    <property type="entry name" value="PRK09736.1"/>
    <property type="match status" value="1"/>
</dbReference>
<comment type="caution">
    <text evidence="1">The sequence shown here is derived from an EMBL/GenBank/DDBJ whole genome shotgun (WGS) entry which is preliminary data.</text>
</comment>
<dbReference type="PANTHER" id="PTHR38733">
    <property type="entry name" value="PROTEIN MCRC"/>
    <property type="match status" value="1"/>
</dbReference>
<gene>
    <name evidence="1" type="ORF">LY28_03444</name>
</gene>
<evidence type="ECO:0000313" key="1">
    <source>
        <dbReference type="EMBL" id="PYG84910.1"/>
    </source>
</evidence>
<dbReference type="GO" id="GO:0009307">
    <property type="term" value="P:DNA restriction-modification system"/>
    <property type="evidence" value="ECO:0007669"/>
    <property type="project" value="InterPro"/>
</dbReference>
<dbReference type="Pfam" id="PF10117">
    <property type="entry name" value="McrBC"/>
    <property type="match status" value="1"/>
</dbReference>
<proteinExistence type="predicted"/>
<reference evidence="1 2" key="1">
    <citation type="submission" date="2018-06" db="EMBL/GenBank/DDBJ databases">
        <title>Genomic Encyclopedia of Type Strains, Phase I: the one thousand microbial genomes (KMG-I) project.</title>
        <authorList>
            <person name="Kyrpides N."/>
        </authorList>
    </citation>
    <scope>NUCLEOTIDE SEQUENCE [LARGE SCALE GENOMIC DNA]</scope>
    <source>
        <strain evidence="1 2">DSM 19573</strain>
    </source>
</reference>
<name>A0A318XIG7_9FIRM</name>
<protein>
    <submittedName>
        <fullName evidence="1">5-methylcytosine-specific restriction enzyme subunit McrC</fullName>
    </submittedName>
</protein>
<dbReference type="Proteomes" id="UP000248132">
    <property type="component" value="Unassembled WGS sequence"/>
</dbReference>
<dbReference type="InterPro" id="IPR019292">
    <property type="entry name" value="McrC"/>
</dbReference>
<evidence type="ECO:0000313" key="2">
    <source>
        <dbReference type="Proteomes" id="UP000248132"/>
    </source>
</evidence>
<dbReference type="PIRSF" id="PIRSF003109">
    <property type="entry name" value="McrC"/>
    <property type="match status" value="1"/>
</dbReference>
<organism evidence="1 2">
    <name type="scientific">Ruminiclostridium sufflavum DSM 19573</name>
    <dbReference type="NCBI Taxonomy" id="1121337"/>
    <lineage>
        <taxon>Bacteria</taxon>
        <taxon>Bacillati</taxon>
        <taxon>Bacillota</taxon>
        <taxon>Clostridia</taxon>
        <taxon>Eubacteriales</taxon>
        <taxon>Oscillospiraceae</taxon>
        <taxon>Ruminiclostridium</taxon>
    </lineage>
</organism>
<sequence>MLAYAFGVLNEAGYLSIAEEEFEYIYDLLASILAKGIAIQIKRGLGKEYKIHSESLSSSIGKIDISSSLKQQTILKKQLVCDFDVYTENSYMNQILKTTAMLLIRSTEVNARQKKELKKVMLYFTNVDEIIPNKIKWSSIKYQRNNSTYKMLINICYLIINGLLLTETNGSRKLARYLDDQRIHNLYQRFVFEYYRKHFPEYKVTAAQIDWDVDDNITDFLPAMKTDITIEHKGKILIIDTKYYSHTMQTNSLYNSCTIHSGNLYQIFTYVKNLDTTNSGNVSGILLYAKTDEEITPDNDYMMSGNCISVKTLDLNTDFSNIKKQLNFLVEKVFNIT</sequence>
<accession>A0A318XIG7</accession>
<dbReference type="InterPro" id="IPR014407">
    <property type="entry name" value="McrC_bac"/>
</dbReference>
<dbReference type="AlphaFoldDB" id="A0A318XIG7"/>
<dbReference type="EMBL" id="QKMR01000028">
    <property type="protein sequence ID" value="PYG84910.1"/>
    <property type="molecule type" value="Genomic_DNA"/>
</dbReference>
<dbReference type="PANTHER" id="PTHR38733:SF1">
    <property type="entry name" value="TYPE IV METHYL-DIRECTED RESTRICTION ENZYME ECOKMCRBC"/>
    <property type="match status" value="1"/>
</dbReference>